<evidence type="ECO:0000313" key="10">
    <source>
        <dbReference type="Proteomes" id="UP001201812"/>
    </source>
</evidence>
<feature type="transmembrane region" description="Helical" evidence="8">
    <location>
        <begin position="261"/>
        <end position="284"/>
    </location>
</feature>
<feature type="region of interest" description="Disordered" evidence="7">
    <location>
        <begin position="407"/>
        <end position="448"/>
    </location>
</feature>
<feature type="compositionally biased region" description="Polar residues" evidence="7">
    <location>
        <begin position="433"/>
        <end position="442"/>
    </location>
</feature>
<keyword evidence="6" id="KW-0325">Glycoprotein</keyword>
<feature type="transmembrane region" description="Helical" evidence="8">
    <location>
        <begin position="330"/>
        <end position="356"/>
    </location>
</feature>
<evidence type="ECO:0000256" key="3">
    <source>
        <dbReference type="ARBA" id="ARBA00022692"/>
    </source>
</evidence>
<dbReference type="PANTHER" id="PTHR31158:SF1">
    <property type="entry name" value="DOXA1 FACTOR-RELATED"/>
    <property type="match status" value="1"/>
</dbReference>
<feature type="region of interest" description="Disordered" evidence="7">
    <location>
        <begin position="501"/>
        <end position="548"/>
    </location>
</feature>
<evidence type="ECO:0000256" key="2">
    <source>
        <dbReference type="ARBA" id="ARBA00009816"/>
    </source>
</evidence>
<evidence type="ECO:0000313" key="9">
    <source>
        <dbReference type="EMBL" id="KAI1717177.1"/>
    </source>
</evidence>
<feature type="compositionally biased region" description="Polar residues" evidence="7">
    <location>
        <begin position="501"/>
        <end position="518"/>
    </location>
</feature>
<keyword evidence="4 8" id="KW-1133">Transmembrane helix</keyword>
<keyword evidence="10" id="KW-1185">Reference proteome</keyword>
<evidence type="ECO:0000256" key="6">
    <source>
        <dbReference type="ARBA" id="ARBA00023180"/>
    </source>
</evidence>
<evidence type="ECO:0000256" key="1">
    <source>
        <dbReference type="ARBA" id="ARBA00004141"/>
    </source>
</evidence>
<evidence type="ECO:0000256" key="4">
    <source>
        <dbReference type="ARBA" id="ARBA00022989"/>
    </source>
</evidence>
<organism evidence="9 10">
    <name type="scientific">Ditylenchus destructor</name>
    <dbReference type="NCBI Taxonomy" id="166010"/>
    <lineage>
        <taxon>Eukaryota</taxon>
        <taxon>Metazoa</taxon>
        <taxon>Ecdysozoa</taxon>
        <taxon>Nematoda</taxon>
        <taxon>Chromadorea</taxon>
        <taxon>Rhabditida</taxon>
        <taxon>Tylenchina</taxon>
        <taxon>Tylenchomorpha</taxon>
        <taxon>Sphaerularioidea</taxon>
        <taxon>Anguinidae</taxon>
        <taxon>Anguininae</taxon>
        <taxon>Ditylenchus</taxon>
    </lineage>
</organism>
<evidence type="ECO:0000256" key="5">
    <source>
        <dbReference type="ARBA" id="ARBA00023136"/>
    </source>
</evidence>
<keyword evidence="3 8" id="KW-0812">Transmembrane</keyword>
<feature type="compositionally biased region" description="Polar residues" evidence="7">
    <location>
        <begin position="532"/>
        <end position="548"/>
    </location>
</feature>
<dbReference type="GO" id="GO:0015031">
    <property type="term" value="P:protein transport"/>
    <property type="evidence" value="ECO:0007669"/>
    <property type="project" value="InterPro"/>
</dbReference>
<dbReference type="PANTHER" id="PTHR31158">
    <property type="entry name" value="DUAL OXIDASE 2"/>
    <property type="match status" value="1"/>
</dbReference>
<feature type="transmembrane region" description="Helical" evidence="8">
    <location>
        <begin position="104"/>
        <end position="124"/>
    </location>
</feature>
<dbReference type="AlphaFoldDB" id="A0AAD4N6E6"/>
<gene>
    <name evidence="9" type="ORF">DdX_06909</name>
</gene>
<comment type="caution">
    <text evidence="9">The sequence shown here is derived from an EMBL/GenBank/DDBJ whole genome shotgun (WGS) entry which is preliminary data.</text>
</comment>
<proteinExistence type="inferred from homology"/>
<keyword evidence="5 8" id="KW-0472">Membrane</keyword>
<evidence type="ECO:0000256" key="7">
    <source>
        <dbReference type="SAM" id="MobiDB-lite"/>
    </source>
</evidence>
<protein>
    <submittedName>
        <fullName evidence="9">Dual oxidase maturation factor domain-containing protein</fullName>
    </submittedName>
</protein>
<dbReference type="Proteomes" id="UP001201812">
    <property type="component" value="Unassembled WGS sequence"/>
</dbReference>
<evidence type="ECO:0000256" key="8">
    <source>
        <dbReference type="SAM" id="Phobius"/>
    </source>
</evidence>
<comment type="similarity">
    <text evidence="2">Belongs to the DUOXA family.</text>
</comment>
<accession>A0AAD4N6E6</accession>
<comment type="subcellular location">
    <subcellularLocation>
        <location evidence="1">Membrane</location>
        <topology evidence="1">Multi-pass membrane protein</topology>
    </subcellularLocation>
</comment>
<feature type="transmembrane region" description="Helical" evidence="8">
    <location>
        <begin position="291"/>
        <end position="310"/>
    </location>
</feature>
<feature type="transmembrane region" description="Helical" evidence="8">
    <location>
        <begin position="136"/>
        <end position="154"/>
    </location>
</feature>
<dbReference type="GO" id="GO:0005789">
    <property type="term" value="C:endoplasmic reticulum membrane"/>
    <property type="evidence" value="ECO:0007669"/>
    <property type="project" value="InterPro"/>
</dbReference>
<feature type="compositionally biased region" description="Basic and acidic residues" evidence="7">
    <location>
        <begin position="407"/>
        <end position="416"/>
    </location>
</feature>
<name>A0AAD4N6E6_9BILA</name>
<dbReference type="Pfam" id="PF10204">
    <property type="entry name" value="DuoxA"/>
    <property type="match status" value="1"/>
</dbReference>
<reference evidence="9" key="1">
    <citation type="submission" date="2022-01" db="EMBL/GenBank/DDBJ databases">
        <title>Genome Sequence Resource for Two Populations of Ditylenchus destructor, the Migratory Endoparasitic Phytonematode.</title>
        <authorList>
            <person name="Zhang H."/>
            <person name="Lin R."/>
            <person name="Xie B."/>
        </authorList>
    </citation>
    <scope>NUCLEOTIDE SEQUENCE</scope>
    <source>
        <strain evidence="9">BazhouSP</strain>
    </source>
</reference>
<dbReference type="InterPro" id="IPR018469">
    <property type="entry name" value="Dual_oxidase_maturation_fac"/>
</dbReference>
<sequence>MSLLSIVASTAHLRHRPAIQQIHSSTRSSTSSSSSSLKWKVKKERIGSSLTHRRYFHYSPPSSLIQFIIIGNRIEGAGIAVLGRENGAPSWYGGDQQTPVVLDLQIAALFSVFITPTLAFLIVLPGIRRLRAISSLTFLFSMVVGASIMLSIHYPCWHTGEVRIYTTYKAFTSERLNALLGVRVGLRHVNITFSRTEVIVSPTPPPELDYNERFDFNEVSSMELDRTLEKGLPYPILKVIEFLSVDRTGFLWGKQYRVAGYYTFCLLWFAFACWLLQMMVLCVVPHLFCKCMLTVGVVTILADLTYALNVPQHLIIRFPGPYDSQSALQFSFSTCFYATSIAGVTSVVFGAVLWILQSHTSYIFETFLSAYLDEMVTRRGKDPPDPPDPPSCSSVFLLRRYQQHRGENGGPFREKLCFQGPPTSPPSTPMTLLGSSQPSTSSRDLRQVSPISETELLSIDEDAALGSRTAGHGKQSTASSILEDGTAYPFCEDLCMTASSREGSIKSNDGRTNSSSPSWFALPRFKNRPWSGYSTEDVATTSRASTSNAHCTQKALDCEAQTASCESSSSSSGNSSGDE</sequence>
<dbReference type="EMBL" id="JAKKPZ010000009">
    <property type="protein sequence ID" value="KAI1717177.1"/>
    <property type="molecule type" value="Genomic_DNA"/>
</dbReference>